<feature type="DNA-binding region" description="H-T-H motif" evidence="2">
    <location>
        <begin position="47"/>
        <end position="66"/>
    </location>
</feature>
<keyword evidence="1 2" id="KW-0238">DNA-binding</keyword>
<feature type="domain" description="HTH tetR-type" evidence="4">
    <location>
        <begin position="24"/>
        <end position="84"/>
    </location>
</feature>
<dbReference type="RefSeq" id="WP_258348492.1">
    <property type="nucleotide sequence ID" value="NZ_BAAAYK010000038.1"/>
</dbReference>
<dbReference type="Proteomes" id="UP001500483">
    <property type="component" value="Unassembled WGS sequence"/>
</dbReference>
<dbReference type="SUPFAM" id="SSF48498">
    <property type="entry name" value="Tetracyclin repressor-like, C-terminal domain"/>
    <property type="match status" value="1"/>
</dbReference>
<feature type="region of interest" description="Disordered" evidence="3">
    <location>
        <begin position="1"/>
        <end position="23"/>
    </location>
</feature>
<evidence type="ECO:0000313" key="5">
    <source>
        <dbReference type="EMBL" id="GAA3357032.1"/>
    </source>
</evidence>
<name>A0ABP6RQK8_9PSEU</name>
<proteinExistence type="predicted"/>
<evidence type="ECO:0000256" key="3">
    <source>
        <dbReference type="SAM" id="MobiDB-lite"/>
    </source>
</evidence>
<dbReference type="InterPro" id="IPR001647">
    <property type="entry name" value="HTH_TetR"/>
</dbReference>
<dbReference type="InterPro" id="IPR050109">
    <property type="entry name" value="HTH-type_TetR-like_transc_reg"/>
</dbReference>
<evidence type="ECO:0000256" key="1">
    <source>
        <dbReference type="ARBA" id="ARBA00023125"/>
    </source>
</evidence>
<dbReference type="InterPro" id="IPR036271">
    <property type="entry name" value="Tet_transcr_reg_TetR-rel_C_sf"/>
</dbReference>
<reference evidence="6" key="1">
    <citation type="journal article" date="2019" name="Int. J. Syst. Evol. Microbiol.">
        <title>The Global Catalogue of Microorganisms (GCM) 10K type strain sequencing project: providing services to taxonomists for standard genome sequencing and annotation.</title>
        <authorList>
            <consortium name="The Broad Institute Genomics Platform"/>
            <consortium name="The Broad Institute Genome Sequencing Center for Infectious Disease"/>
            <person name="Wu L."/>
            <person name="Ma J."/>
        </authorList>
    </citation>
    <scope>NUCLEOTIDE SEQUENCE [LARGE SCALE GENOMIC DNA]</scope>
    <source>
        <strain evidence="6">JCM 9687</strain>
    </source>
</reference>
<dbReference type="Gene3D" id="1.10.357.10">
    <property type="entry name" value="Tetracycline Repressor, domain 2"/>
    <property type="match status" value="1"/>
</dbReference>
<organism evidence="5 6">
    <name type="scientific">Saccharopolyspora gregorii</name>
    <dbReference type="NCBI Taxonomy" id="33914"/>
    <lineage>
        <taxon>Bacteria</taxon>
        <taxon>Bacillati</taxon>
        <taxon>Actinomycetota</taxon>
        <taxon>Actinomycetes</taxon>
        <taxon>Pseudonocardiales</taxon>
        <taxon>Pseudonocardiaceae</taxon>
        <taxon>Saccharopolyspora</taxon>
    </lineage>
</organism>
<dbReference type="PRINTS" id="PR00455">
    <property type="entry name" value="HTHTETR"/>
</dbReference>
<feature type="compositionally biased region" description="Basic and acidic residues" evidence="3">
    <location>
        <begin position="11"/>
        <end position="23"/>
    </location>
</feature>
<comment type="caution">
    <text evidence="5">The sequence shown here is derived from an EMBL/GenBank/DDBJ whole genome shotgun (WGS) entry which is preliminary data.</text>
</comment>
<protein>
    <recommendedName>
        <fullName evidence="4">HTH tetR-type domain-containing protein</fullName>
    </recommendedName>
</protein>
<dbReference type="EMBL" id="BAAAYK010000038">
    <property type="protein sequence ID" value="GAA3357032.1"/>
    <property type="molecule type" value="Genomic_DNA"/>
</dbReference>
<dbReference type="PANTHER" id="PTHR30055">
    <property type="entry name" value="HTH-TYPE TRANSCRIPTIONAL REGULATOR RUTR"/>
    <property type="match status" value="1"/>
</dbReference>
<dbReference type="PANTHER" id="PTHR30055:SF241">
    <property type="entry name" value="TRANSCRIPTIONAL REGULATORY PROTEIN"/>
    <property type="match status" value="1"/>
</dbReference>
<evidence type="ECO:0000256" key="2">
    <source>
        <dbReference type="PROSITE-ProRule" id="PRU00335"/>
    </source>
</evidence>
<gene>
    <name evidence="5" type="ORF">GCM10020366_23420</name>
</gene>
<dbReference type="SUPFAM" id="SSF46689">
    <property type="entry name" value="Homeodomain-like"/>
    <property type="match status" value="1"/>
</dbReference>
<accession>A0ABP6RQK8</accession>
<dbReference type="InterPro" id="IPR009057">
    <property type="entry name" value="Homeodomain-like_sf"/>
</dbReference>
<dbReference type="PROSITE" id="PS50977">
    <property type="entry name" value="HTH_TETR_2"/>
    <property type="match status" value="1"/>
</dbReference>
<sequence>MSANKLVAPEGRADAPARETARRARTRERLLDAAYRQFSEHGINGASIEAIADDAGFTRGAFYSNFGSKEELFFALTERENRARLETLREHFSRLVAPLGETGGKPAPAHIEGIIADVMSFQPDIRQWCLMQSEFRLLALRDPDVAPRFLAAAQSFQRELATMIDTAVRAVGVRFRIDALDLTRLLVDQFDSAMQEAILAGDEDPDRSVREKVMRTLPLLVHSLTTTLDGD</sequence>
<evidence type="ECO:0000259" key="4">
    <source>
        <dbReference type="PROSITE" id="PS50977"/>
    </source>
</evidence>
<dbReference type="Pfam" id="PF00440">
    <property type="entry name" value="TetR_N"/>
    <property type="match status" value="1"/>
</dbReference>
<evidence type="ECO:0000313" key="6">
    <source>
        <dbReference type="Proteomes" id="UP001500483"/>
    </source>
</evidence>
<keyword evidence="6" id="KW-1185">Reference proteome</keyword>